<dbReference type="EMBL" id="AFCS01000012">
    <property type="protein sequence ID" value="EHC84087.1"/>
    <property type="molecule type" value="Genomic_DNA"/>
</dbReference>
<protein>
    <submittedName>
        <fullName evidence="1">Uncharacterized protein</fullName>
    </submittedName>
</protein>
<reference evidence="1 2" key="1">
    <citation type="journal article" date="2011" name="BMC Genomics">
        <title>Genome sequencing reveals diversification of virulence factor content and possible host adaptation in distinct subpopulations of Salmonella enterica.</title>
        <authorList>
            <person name="den Bakker H.C."/>
            <person name="Moreno Switt A.I."/>
            <person name="Govoni G."/>
            <person name="Cummings C.A."/>
            <person name="Ranieri M.L."/>
            <person name="Degoricija L."/>
            <person name="Hoelzer K."/>
            <person name="Rodriguez-Rivera L.D."/>
            <person name="Brown S."/>
            <person name="Bolchacova E."/>
            <person name="Furtado M.R."/>
            <person name="Wiedmann M."/>
        </authorList>
    </citation>
    <scope>NUCLEOTIDE SEQUENCE [LARGE SCALE GENOMIC DNA]</scope>
    <source>
        <strain evidence="1 2">S5-403</strain>
    </source>
</reference>
<dbReference type="AlphaFoldDB" id="G5PX91"/>
<accession>G5PX91</accession>
<gene>
    <name evidence="1" type="ORF">LTSEMON_6360</name>
</gene>
<organism evidence="1 2">
    <name type="scientific">Salmonella enterica subsp. enterica serovar Montevideo str. S5-403</name>
    <dbReference type="NCBI Taxonomy" id="913242"/>
    <lineage>
        <taxon>Bacteria</taxon>
        <taxon>Pseudomonadati</taxon>
        <taxon>Pseudomonadota</taxon>
        <taxon>Gammaproteobacteria</taxon>
        <taxon>Enterobacterales</taxon>
        <taxon>Enterobacteriaceae</taxon>
        <taxon>Salmonella</taxon>
    </lineage>
</organism>
<name>G5PX91_SALMO</name>
<evidence type="ECO:0000313" key="1">
    <source>
        <dbReference type="EMBL" id="EHC84087.1"/>
    </source>
</evidence>
<sequence>MVDAITQQSSSNNFLESLKSSLTHQRQLSDKQLAVAARILGIH</sequence>
<evidence type="ECO:0000313" key="2">
    <source>
        <dbReference type="Proteomes" id="UP000003221"/>
    </source>
</evidence>
<dbReference type="Proteomes" id="UP000003221">
    <property type="component" value="Unassembled WGS sequence"/>
</dbReference>
<proteinExistence type="predicted"/>
<dbReference type="PATRIC" id="fig|913242.3.peg.59"/>
<comment type="caution">
    <text evidence="1">The sequence shown here is derived from an EMBL/GenBank/DDBJ whole genome shotgun (WGS) entry which is preliminary data.</text>
</comment>